<keyword evidence="6" id="KW-0862">Zinc</keyword>
<dbReference type="Pfam" id="PF05649">
    <property type="entry name" value="Peptidase_M13_N"/>
    <property type="match status" value="1"/>
</dbReference>
<feature type="signal peptide" evidence="8">
    <location>
        <begin position="1"/>
        <end position="20"/>
    </location>
</feature>
<evidence type="ECO:0000259" key="10">
    <source>
        <dbReference type="Pfam" id="PF05649"/>
    </source>
</evidence>
<dbReference type="PANTHER" id="PTHR11733">
    <property type="entry name" value="ZINC METALLOPROTEASE FAMILY M13 NEPRILYSIN-RELATED"/>
    <property type="match status" value="1"/>
</dbReference>
<dbReference type="InterPro" id="IPR008753">
    <property type="entry name" value="Peptidase_M13_N"/>
</dbReference>
<dbReference type="GO" id="GO:0005886">
    <property type="term" value="C:plasma membrane"/>
    <property type="evidence" value="ECO:0007669"/>
    <property type="project" value="TreeGrafter"/>
</dbReference>
<evidence type="ECO:0000313" key="11">
    <source>
        <dbReference type="EMBL" id="CAJ0606367.1"/>
    </source>
</evidence>
<dbReference type="PROSITE" id="PS51885">
    <property type="entry name" value="NEPRILYSIN"/>
    <property type="match status" value="1"/>
</dbReference>
<dbReference type="PRINTS" id="PR00786">
    <property type="entry name" value="NEPRILYSIN"/>
</dbReference>
<evidence type="ECO:0000256" key="1">
    <source>
        <dbReference type="ARBA" id="ARBA00001947"/>
    </source>
</evidence>
<dbReference type="InterPro" id="IPR000718">
    <property type="entry name" value="Peptidase_M13"/>
</dbReference>
<evidence type="ECO:0000256" key="5">
    <source>
        <dbReference type="ARBA" id="ARBA00022801"/>
    </source>
</evidence>
<sequence>MLRLLLTIAVCYYGPQSAQAEEWRNRNSSVSRISEMLAKSINYSVDPCDDFFDYACGNWIANHPIPKFMSKYSISDLLFDNVQEQMREVLESEKRFRSKSMEAIRKIYRKCMDEDELNRIGSREMLKSVKSVGTWPMLEGDEKWNADKFDLTSLLARLSYRVDVFFEYSIEVDSKNSSRYLIKFDDGNLHMAREYYLDKNKYRKKIDAYQNMLIKEITLFQKDGGFRTNRTKIKNDVAEIVDFEARIAKILSPPEEQRSTAERYNLRHLSDVQAAVPLVNWTQFFIAISPNVSHAYIRSDPEVVIADMDLLRRVRKLLQSTELRIVANYVYMQYALTWISEMGRYSEEIYQEFNIVLTGKQHLEPRWKYCTAHAPEGLTYAESAIYVRNVFDKDAKYTTLKLIHSLQKIFREMLLSSDWLNHQSKLLAVDKLKKMVRNSAYPDIVLSDEKLDDYYKGLDIDAASTYSEMLEIAMKWTVDDGFKRLLKPPDRCEFDSSVLRVNAYYSANLNSISILAAILQAPFYERAFPGALNYGGIGAVIGHELTHGFDDQGRQYDSIGNVRDWWDENAKKKFKEHAQCVINQYSNIKIPGMDLSVNGKLTQGENIADNGGVKVAYKAYKEYLKEHQEEEHISGLEEFSNEQLFFLAYAFTWCGDMREDALIEQVLTDEHPPERYRVNVVLANQPEFATAFKCDHGSAMNPSKRCAVW</sequence>
<dbReference type="GO" id="GO:0016485">
    <property type="term" value="P:protein processing"/>
    <property type="evidence" value="ECO:0007669"/>
    <property type="project" value="TreeGrafter"/>
</dbReference>
<name>A0AA36MED4_CYLNA</name>
<dbReference type="InterPro" id="IPR018497">
    <property type="entry name" value="Peptidase_M13_C"/>
</dbReference>
<dbReference type="Proteomes" id="UP001176961">
    <property type="component" value="Unassembled WGS sequence"/>
</dbReference>
<comment type="cofactor">
    <cofactor evidence="1">
        <name>Zn(2+)</name>
        <dbReference type="ChEBI" id="CHEBI:29105"/>
    </cofactor>
</comment>
<dbReference type="GO" id="GO:0004222">
    <property type="term" value="F:metalloendopeptidase activity"/>
    <property type="evidence" value="ECO:0007669"/>
    <property type="project" value="InterPro"/>
</dbReference>
<dbReference type="CDD" id="cd08662">
    <property type="entry name" value="M13"/>
    <property type="match status" value="1"/>
</dbReference>
<feature type="chain" id="PRO_5041381348" evidence="8">
    <location>
        <begin position="21"/>
        <end position="709"/>
    </location>
</feature>
<reference evidence="11" key="1">
    <citation type="submission" date="2023-07" db="EMBL/GenBank/DDBJ databases">
        <authorList>
            <consortium name="CYATHOMIX"/>
        </authorList>
    </citation>
    <scope>NUCLEOTIDE SEQUENCE</scope>
    <source>
        <strain evidence="11">N/A</strain>
    </source>
</reference>
<evidence type="ECO:0000256" key="8">
    <source>
        <dbReference type="SAM" id="SignalP"/>
    </source>
</evidence>
<evidence type="ECO:0000256" key="4">
    <source>
        <dbReference type="ARBA" id="ARBA00022723"/>
    </source>
</evidence>
<evidence type="ECO:0000256" key="2">
    <source>
        <dbReference type="ARBA" id="ARBA00007357"/>
    </source>
</evidence>
<evidence type="ECO:0000256" key="7">
    <source>
        <dbReference type="ARBA" id="ARBA00023049"/>
    </source>
</evidence>
<dbReference type="GO" id="GO:0046872">
    <property type="term" value="F:metal ion binding"/>
    <property type="evidence" value="ECO:0007669"/>
    <property type="project" value="UniProtKB-KW"/>
</dbReference>
<protein>
    <submittedName>
        <fullName evidence="11">Uncharacterized protein</fullName>
    </submittedName>
</protein>
<dbReference type="Gene3D" id="1.10.1380.10">
    <property type="entry name" value="Neutral endopeptidase , domain2"/>
    <property type="match status" value="1"/>
</dbReference>
<dbReference type="AlphaFoldDB" id="A0AA36MED4"/>
<keyword evidence="4" id="KW-0479">Metal-binding</keyword>
<dbReference type="InterPro" id="IPR024079">
    <property type="entry name" value="MetalloPept_cat_dom_sf"/>
</dbReference>
<keyword evidence="3" id="KW-0645">Protease</keyword>
<proteinExistence type="inferred from homology"/>
<dbReference type="Gene3D" id="3.40.390.10">
    <property type="entry name" value="Collagenase (Catalytic Domain)"/>
    <property type="match status" value="1"/>
</dbReference>
<gene>
    <name evidence="11" type="ORF">CYNAS_LOCUS18350</name>
</gene>
<keyword evidence="5" id="KW-0378">Hydrolase</keyword>
<comment type="caution">
    <text evidence="11">The sequence shown here is derived from an EMBL/GenBank/DDBJ whole genome shotgun (WGS) entry which is preliminary data.</text>
</comment>
<dbReference type="SUPFAM" id="SSF55486">
    <property type="entry name" value="Metalloproteases ('zincins'), catalytic domain"/>
    <property type="match status" value="1"/>
</dbReference>
<keyword evidence="8" id="KW-0732">Signal</keyword>
<organism evidence="11 12">
    <name type="scientific">Cylicocyclus nassatus</name>
    <name type="common">Nematode worm</name>
    <dbReference type="NCBI Taxonomy" id="53992"/>
    <lineage>
        <taxon>Eukaryota</taxon>
        <taxon>Metazoa</taxon>
        <taxon>Ecdysozoa</taxon>
        <taxon>Nematoda</taxon>
        <taxon>Chromadorea</taxon>
        <taxon>Rhabditida</taxon>
        <taxon>Rhabditina</taxon>
        <taxon>Rhabditomorpha</taxon>
        <taxon>Strongyloidea</taxon>
        <taxon>Strongylidae</taxon>
        <taxon>Cylicocyclus</taxon>
    </lineage>
</organism>
<dbReference type="InterPro" id="IPR042089">
    <property type="entry name" value="Peptidase_M13_dom_2"/>
</dbReference>
<dbReference type="EMBL" id="CATQJL010000316">
    <property type="protein sequence ID" value="CAJ0606367.1"/>
    <property type="molecule type" value="Genomic_DNA"/>
</dbReference>
<dbReference type="PANTHER" id="PTHR11733:SF237">
    <property type="entry name" value="NEPRILYSIN-LIKE 4"/>
    <property type="match status" value="1"/>
</dbReference>
<evidence type="ECO:0000259" key="9">
    <source>
        <dbReference type="Pfam" id="PF01431"/>
    </source>
</evidence>
<comment type="similarity">
    <text evidence="2">Belongs to the peptidase M13 family.</text>
</comment>
<feature type="domain" description="Peptidase M13 C-terminal" evidence="9">
    <location>
        <begin position="502"/>
        <end position="708"/>
    </location>
</feature>
<accession>A0AA36MED4</accession>
<keyword evidence="12" id="KW-1185">Reference proteome</keyword>
<feature type="domain" description="Peptidase M13 N-terminal" evidence="10">
    <location>
        <begin position="47"/>
        <end position="442"/>
    </location>
</feature>
<dbReference type="Pfam" id="PF01431">
    <property type="entry name" value="Peptidase_M13"/>
    <property type="match status" value="1"/>
</dbReference>
<keyword evidence="7" id="KW-0482">Metalloprotease</keyword>
<evidence type="ECO:0000256" key="6">
    <source>
        <dbReference type="ARBA" id="ARBA00022833"/>
    </source>
</evidence>
<evidence type="ECO:0000313" key="12">
    <source>
        <dbReference type="Proteomes" id="UP001176961"/>
    </source>
</evidence>
<evidence type="ECO:0000256" key="3">
    <source>
        <dbReference type="ARBA" id="ARBA00022670"/>
    </source>
</evidence>